<dbReference type="EMBL" id="NMVO01000019">
    <property type="protein sequence ID" value="OYO07920.1"/>
    <property type="molecule type" value="Genomic_DNA"/>
</dbReference>
<organism evidence="1 2">
    <name type="scientific">Enemella evansiae</name>
    <dbReference type="NCBI Taxonomy" id="2016499"/>
    <lineage>
        <taxon>Bacteria</taxon>
        <taxon>Bacillati</taxon>
        <taxon>Actinomycetota</taxon>
        <taxon>Actinomycetes</taxon>
        <taxon>Propionibacteriales</taxon>
        <taxon>Propionibacteriaceae</taxon>
        <taxon>Enemella</taxon>
    </lineage>
</organism>
<name>A0A255FW36_9ACTN</name>
<evidence type="ECO:0000313" key="1">
    <source>
        <dbReference type="EMBL" id="OYO07920.1"/>
    </source>
</evidence>
<comment type="caution">
    <text evidence="1">The sequence shown here is derived from an EMBL/GenBank/DDBJ whole genome shotgun (WGS) entry which is preliminary data.</text>
</comment>
<dbReference type="OrthoDB" id="3728933at2"/>
<accession>A0A255FW36</accession>
<evidence type="ECO:0008006" key="3">
    <source>
        <dbReference type="Google" id="ProtNLM"/>
    </source>
</evidence>
<dbReference type="AlphaFoldDB" id="A0A255FW36"/>
<proteinExistence type="predicted"/>
<gene>
    <name evidence="1" type="ORF">CGZ94_20895</name>
</gene>
<evidence type="ECO:0000313" key="2">
    <source>
        <dbReference type="Proteomes" id="UP000215896"/>
    </source>
</evidence>
<sequence length="315" mass="35579">MTMRKELPTALPTTFTTREAAALGVRRNRLWAKDLTHGGYGIRYRGTEEPDLRARLRPLLALAPKNWVSHATAATLYGLHVPSRLTDDPLIHLTARSTRWSVERAGVRGHCQRLTEAELSDFDGLPILTPARTWFDLLRVLGRDQAICLGDQLVRLPRARFEDRTEPWATLDELQVVVDANGSRPGVRRARDLLPWIRVGSDSPQETRLRLAIIRAGLPEPGLQVPLDPDRPDGWTADVGYRQWKIALQYEGEHHFCPERAGVDIQRDEAFRGEGWTVILASSEDARSGFSRVVRRLAPLISWGRSQRPEARDCA</sequence>
<keyword evidence="2" id="KW-1185">Reference proteome</keyword>
<protein>
    <recommendedName>
        <fullName evidence="3">DUF559 domain-containing protein</fullName>
    </recommendedName>
</protein>
<dbReference type="Proteomes" id="UP000215896">
    <property type="component" value="Unassembled WGS sequence"/>
</dbReference>
<reference evidence="1 2" key="1">
    <citation type="submission" date="2017-07" db="EMBL/GenBank/DDBJ databases">
        <title>Draft whole genome sequences of clinical Proprionibacteriaceae strains.</title>
        <authorList>
            <person name="Bernier A.-M."/>
            <person name="Bernard K."/>
            <person name="Domingo M.-C."/>
        </authorList>
    </citation>
    <scope>NUCLEOTIDE SEQUENCE [LARGE SCALE GENOMIC DNA]</scope>
    <source>
        <strain evidence="1 2">NML 030167</strain>
    </source>
</reference>
<dbReference type="RefSeq" id="WP_094360395.1">
    <property type="nucleotide sequence ID" value="NZ_NMVK01000036.1"/>
</dbReference>